<evidence type="ECO:0000259" key="2">
    <source>
        <dbReference type="Pfam" id="PF07859"/>
    </source>
</evidence>
<dbReference type="GO" id="GO:0016787">
    <property type="term" value="F:hydrolase activity"/>
    <property type="evidence" value="ECO:0007669"/>
    <property type="project" value="UniProtKB-KW"/>
</dbReference>
<dbReference type="InterPro" id="IPR050300">
    <property type="entry name" value="GDXG_lipolytic_enzyme"/>
</dbReference>
<dbReference type="Proteomes" id="UP001150238">
    <property type="component" value="Unassembled WGS sequence"/>
</dbReference>
<reference evidence="3" key="2">
    <citation type="journal article" date="2023" name="Proc. Natl. Acad. Sci. U.S.A.">
        <title>A global phylogenomic analysis of the shiitake genus Lentinula.</title>
        <authorList>
            <person name="Sierra-Patev S."/>
            <person name="Min B."/>
            <person name="Naranjo-Ortiz M."/>
            <person name="Looney B."/>
            <person name="Konkel Z."/>
            <person name="Slot J.C."/>
            <person name="Sakamoto Y."/>
            <person name="Steenwyk J.L."/>
            <person name="Rokas A."/>
            <person name="Carro J."/>
            <person name="Camarero S."/>
            <person name="Ferreira P."/>
            <person name="Molpeceres G."/>
            <person name="Ruiz-Duenas F.J."/>
            <person name="Serrano A."/>
            <person name="Henrissat B."/>
            <person name="Drula E."/>
            <person name="Hughes K.W."/>
            <person name="Mata J.L."/>
            <person name="Ishikawa N.K."/>
            <person name="Vargas-Isla R."/>
            <person name="Ushijima S."/>
            <person name="Smith C.A."/>
            <person name="Donoghue J."/>
            <person name="Ahrendt S."/>
            <person name="Andreopoulos W."/>
            <person name="He G."/>
            <person name="LaButti K."/>
            <person name="Lipzen A."/>
            <person name="Ng V."/>
            <person name="Riley R."/>
            <person name="Sandor L."/>
            <person name="Barry K."/>
            <person name="Martinez A.T."/>
            <person name="Xiao Y."/>
            <person name="Gibbons J.G."/>
            <person name="Terashima K."/>
            <person name="Grigoriev I.V."/>
            <person name="Hibbett D."/>
        </authorList>
    </citation>
    <scope>NUCLEOTIDE SEQUENCE</scope>
    <source>
        <strain evidence="3">Sp2 HRB7682 ss15</strain>
    </source>
</reference>
<organism evidence="3 4">
    <name type="scientific">Lentinula lateritia</name>
    <dbReference type="NCBI Taxonomy" id="40482"/>
    <lineage>
        <taxon>Eukaryota</taxon>
        <taxon>Fungi</taxon>
        <taxon>Dikarya</taxon>
        <taxon>Basidiomycota</taxon>
        <taxon>Agaricomycotina</taxon>
        <taxon>Agaricomycetes</taxon>
        <taxon>Agaricomycetidae</taxon>
        <taxon>Agaricales</taxon>
        <taxon>Marasmiineae</taxon>
        <taxon>Omphalotaceae</taxon>
        <taxon>Lentinula</taxon>
    </lineage>
</organism>
<evidence type="ECO:0000313" key="3">
    <source>
        <dbReference type="EMBL" id="KAJ4491357.1"/>
    </source>
</evidence>
<dbReference type="Pfam" id="PF07859">
    <property type="entry name" value="Abhydrolase_3"/>
    <property type="match status" value="1"/>
</dbReference>
<dbReference type="EMBL" id="JANVFS010000006">
    <property type="protein sequence ID" value="KAJ4491357.1"/>
    <property type="molecule type" value="Genomic_DNA"/>
</dbReference>
<comment type="caution">
    <text evidence="3">The sequence shown here is derived from an EMBL/GenBank/DDBJ whole genome shotgun (WGS) entry which is preliminary data.</text>
</comment>
<evidence type="ECO:0000313" key="4">
    <source>
        <dbReference type="Proteomes" id="UP001150238"/>
    </source>
</evidence>
<sequence length="379" mass="42240">MHDINSKISLRERLSLVGMYLRLPFSLLASIALSPFLARTRGKGINRVISEAVASFFITHCSPRQLQHFLGPSTEKYIQWAKKRSLQPIVEDLSGSETAKLMWLTEKRTDRVLFYIHGGGYMSPHTDNMVGFCPGLRKALLQETGGELDFGIASLVYTLHPATFPTQLTEFILALTHLISSGVSPENIILIGDSAGANLIIQFITHTLRPVPDVIPSPFGAIEGIDVPRRLLRGIILVSPWISLGTPTPSYARNTKYDFVNASAFTRWGSWYMERVQPLHIPWIKPSSSSSFKGLETMVPRVLITAGGRECILDDATSIFDMIEELQIPKENLTVTLDIEEKGIHEDSILDIESPQKSDGGFSDATMRQVDWIREAFEA</sequence>
<dbReference type="AlphaFoldDB" id="A0A9W9AWF2"/>
<reference evidence="3" key="1">
    <citation type="submission" date="2022-08" db="EMBL/GenBank/DDBJ databases">
        <authorList>
            <consortium name="DOE Joint Genome Institute"/>
            <person name="Min B."/>
            <person name="Riley R."/>
            <person name="Sierra-Patev S."/>
            <person name="Naranjo-Ortiz M."/>
            <person name="Looney B."/>
            <person name="Konkel Z."/>
            <person name="Slot J.C."/>
            <person name="Sakamoto Y."/>
            <person name="Steenwyk J.L."/>
            <person name="Rokas A."/>
            <person name="Carro J."/>
            <person name="Camarero S."/>
            <person name="Ferreira P."/>
            <person name="Molpeceres G."/>
            <person name="Ruiz-Duenas F.J."/>
            <person name="Serrano A."/>
            <person name="Henrissat B."/>
            <person name="Drula E."/>
            <person name="Hughes K.W."/>
            <person name="Mata J.L."/>
            <person name="Ishikawa N.K."/>
            <person name="Vargas-Isla R."/>
            <person name="Ushijima S."/>
            <person name="Smith C.A."/>
            <person name="Ahrendt S."/>
            <person name="Andreopoulos W."/>
            <person name="He G."/>
            <person name="Labutti K."/>
            <person name="Lipzen A."/>
            <person name="Ng V."/>
            <person name="Sandor L."/>
            <person name="Barry K."/>
            <person name="Martinez A.T."/>
            <person name="Xiao Y."/>
            <person name="Gibbons J.G."/>
            <person name="Terashima K."/>
            <person name="Hibbett D.S."/>
            <person name="Grigoriev I.V."/>
        </authorList>
    </citation>
    <scope>NUCLEOTIDE SEQUENCE</scope>
    <source>
        <strain evidence="3">Sp2 HRB7682 ss15</strain>
    </source>
</reference>
<dbReference type="PANTHER" id="PTHR48081">
    <property type="entry name" value="AB HYDROLASE SUPERFAMILY PROTEIN C4A8.06C"/>
    <property type="match status" value="1"/>
</dbReference>
<dbReference type="SUPFAM" id="SSF53474">
    <property type="entry name" value="alpha/beta-Hydrolases"/>
    <property type="match status" value="1"/>
</dbReference>
<protein>
    <submittedName>
        <fullName evidence="3">Alpha/Beta hydrolase protein</fullName>
    </submittedName>
</protein>
<gene>
    <name evidence="3" type="ORF">C8J55DRAFT_277978</name>
</gene>
<proteinExistence type="predicted"/>
<keyword evidence="1 3" id="KW-0378">Hydrolase</keyword>
<dbReference type="InterPro" id="IPR029058">
    <property type="entry name" value="AB_hydrolase_fold"/>
</dbReference>
<dbReference type="Gene3D" id="3.40.50.1820">
    <property type="entry name" value="alpha/beta hydrolase"/>
    <property type="match status" value="1"/>
</dbReference>
<name>A0A9W9AWF2_9AGAR</name>
<dbReference type="InterPro" id="IPR013094">
    <property type="entry name" value="AB_hydrolase_3"/>
</dbReference>
<evidence type="ECO:0000256" key="1">
    <source>
        <dbReference type="ARBA" id="ARBA00022801"/>
    </source>
</evidence>
<feature type="domain" description="Alpha/beta hydrolase fold-3" evidence="2">
    <location>
        <begin position="113"/>
        <end position="325"/>
    </location>
</feature>
<accession>A0A9W9AWF2</accession>
<dbReference type="PANTHER" id="PTHR48081:SF31">
    <property type="entry name" value="STERYL ACETYL HYDROLASE MUG81-RELATED"/>
    <property type="match status" value="1"/>
</dbReference>